<name>A0A2T5G450_9BACL</name>
<dbReference type="Proteomes" id="UP000244016">
    <property type="component" value="Unassembled WGS sequence"/>
</dbReference>
<organism evidence="1 2">
    <name type="scientific">Brockia lithotrophica</name>
    <dbReference type="NCBI Taxonomy" id="933949"/>
    <lineage>
        <taxon>Bacteria</taxon>
        <taxon>Bacillati</taxon>
        <taxon>Bacillota</taxon>
        <taxon>Bacilli</taxon>
        <taxon>Bacillales</taxon>
        <taxon>Bacillales Family X. Incertae Sedis</taxon>
        <taxon>Brockia</taxon>
    </lineage>
</organism>
<sequence>MRGSRLSAPRAFVLLALFGWTLAFVAGCTQEKPSAEVPKRVGLTQFVAHPALDALRQGIVEGLAREGFAEGKNLVLDVTNAQGSTDTAASIGQKYASGYDLVIAIATPSAQAAAKAIGKTPLVFAAVTDPVAAGLVASLEHPGGTITGTSDVHPSRKSLELIRAFLPDARSVGVVYSSGEVNAVKQLEVLRSAAPEFGLEVRAKGVAQEAEIQAAAQALANQGVDAFLVLVDNGVVAAIDSLAKVAEERRIPLFASDVDSVARGAVAAYGIDYHAMGVQTGELAARVLRGTSPGEIPVEVVRDVELVVNDSSLATYGLTLPPALSEAAKHVRR</sequence>
<accession>A0A2T5G450</accession>
<dbReference type="CDD" id="cd06325">
    <property type="entry name" value="PBP1_ABC_unchar_transporter"/>
    <property type="match status" value="1"/>
</dbReference>
<proteinExistence type="predicted"/>
<dbReference type="Pfam" id="PF04392">
    <property type="entry name" value="ABC_sub_bind"/>
    <property type="match status" value="1"/>
</dbReference>
<gene>
    <name evidence="1" type="ORF">BLITH_1205</name>
</gene>
<dbReference type="PANTHER" id="PTHR35271:SF1">
    <property type="entry name" value="ABC TRANSPORTER, SUBSTRATE-BINDING LIPOPROTEIN"/>
    <property type="match status" value="1"/>
</dbReference>
<dbReference type="SUPFAM" id="SSF53822">
    <property type="entry name" value="Periplasmic binding protein-like I"/>
    <property type="match status" value="1"/>
</dbReference>
<evidence type="ECO:0000313" key="1">
    <source>
        <dbReference type="EMBL" id="PTQ50967.1"/>
    </source>
</evidence>
<dbReference type="PROSITE" id="PS51257">
    <property type="entry name" value="PROKAR_LIPOPROTEIN"/>
    <property type="match status" value="1"/>
</dbReference>
<dbReference type="Gene3D" id="3.40.50.2300">
    <property type="match status" value="2"/>
</dbReference>
<dbReference type="InterPro" id="IPR007487">
    <property type="entry name" value="ABC_transpt-TYRBP-like"/>
</dbReference>
<protein>
    <submittedName>
        <fullName evidence="1">ABC transporter substrate-binding protein</fullName>
    </submittedName>
</protein>
<comment type="caution">
    <text evidence="1">The sequence shown here is derived from an EMBL/GenBank/DDBJ whole genome shotgun (WGS) entry which is preliminary data.</text>
</comment>
<dbReference type="AlphaFoldDB" id="A0A2T5G450"/>
<reference evidence="1 2" key="1">
    <citation type="submission" date="2017-08" db="EMBL/GenBank/DDBJ databases">
        <title>Burning lignite coal seam in the remote Altai Mountains harbors a hydrogen-driven thermophilic microbial community.</title>
        <authorList>
            <person name="Kadnikov V.V."/>
            <person name="Mardanov A.V."/>
            <person name="Ivasenko D."/>
            <person name="Beletsky A.V."/>
            <person name="Karnachuk O.V."/>
            <person name="Ravin N.V."/>
        </authorList>
    </citation>
    <scope>NUCLEOTIDE SEQUENCE [LARGE SCALE GENOMIC DNA]</scope>
    <source>
        <strain evidence="1">AL31</strain>
    </source>
</reference>
<evidence type="ECO:0000313" key="2">
    <source>
        <dbReference type="Proteomes" id="UP000244016"/>
    </source>
</evidence>
<dbReference type="InterPro" id="IPR028082">
    <property type="entry name" value="Peripla_BP_I"/>
</dbReference>
<dbReference type="PANTHER" id="PTHR35271">
    <property type="entry name" value="ABC TRANSPORTER, SUBSTRATE-BINDING LIPOPROTEIN-RELATED"/>
    <property type="match status" value="1"/>
</dbReference>
<dbReference type="EMBL" id="PEBW01000008">
    <property type="protein sequence ID" value="PTQ50967.1"/>
    <property type="molecule type" value="Genomic_DNA"/>
</dbReference>